<protein>
    <recommendedName>
        <fullName evidence="4">Patatin-like phospholipase</fullName>
    </recommendedName>
</protein>
<keyword evidence="1" id="KW-1133">Transmembrane helix</keyword>
<organism evidence="2 3">
    <name type="scientific">Tessaracoccus bendigoensis DSM 12906</name>
    <dbReference type="NCBI Taxonomy" id="1123357"/>
    <lineage>
        <taxon>Bacteria</taxon>
        <taxon>Bacillati</taxon>
        <taxon>Actinomycetota</taxon>
        <taxon>Actinomycetes</taxon>
        <taxon>Propionibacteriales</taxon>
        <taxon>Propionibacteriaceae</taxon>
        <taxon>Tessaracoccus</taxon>
    </lineage>
</organism>
<reference evidence="2 3" key="1">
    <citation type="submission" date="2016-11" db="EMBL/GenBank/DDBJ databases">
        <authorList>
            <person name="Jaros S."/>
            <person name="Januszkiewicz K."/>
            <person name="Wedrychowicz H."/>
        </authorList>
    </citation>
    <scope>NUCLEOTIDE SEQUENCE [LARGE SCALE GENOMIC DNA]</scope>
    <source>
        <strain evidence="2 3">DSM 12906</strain>
    </source>
</reference>
<name>A0A1M6IFY9_9ACTN</name>
<dbReference type="InterPro" id="IPR016035">
    <property type="entry name" value="Acyl_Trfase/lysoPLipase"/>
</dbReference>
<feature type="transmembrane region" description="Helical" evidence="1">
    <location>
        <begin position="358"/>
        <end position="378"/>
    </location>
</feature>
<dbReference type="OrthoDB" id="581211at2"/>
<feature type="transmembrane region" description="Helical" evidence="1">
    <location>
        <begin position="207"/>
        <end position="227"/>
    </location>
</feature>
<feature type="transmembrane region" description="Helical" evidence="1">
    <location>
        <begin position="398"/>
        <end position="416"/>
    </location>
</feature>
<evidence type="ECO:0000256" key="1">
    <source>
        <dbReference type="SAM" id="Phobius"/>
    </source>
</evidence>
<feature type="transmembrane region" description="Helical" evidence="1">
    <location>
        <begin position="159"/>
        <end position="186"/>
    </location>
</feature>
<dbReference type="RefSeq" id="WP_073188310.1">
    <property type="nucleotide sequence ID" value="NZ_FQZG01000040.1"/>
</dbReference>
<feature type="transmembrane region" description="Helical" evidence="1">
    <location>
        <begin position="247"/>
        <end position="273"/>
    </location>
</feature>
<evidence type="ECO:0000313" key="3">
    <source>
        <dbReference type="Proteomes" id="UP000184512"/>
    </source>
</evidence>
<evidence type="ECO:0008006" key="4">
    <source>
        <dbReference type="Google" id="ProtNLM"/>
    </source>
</evidence>
<feature type="transmembrane region" description="Helical" evidence="1">
    <location>
        <begin position="528"/>
        <end position="548"/>
    </location>
</feature>
<feature type="transmembrane region" description="Helical" evidence="1">
    <location>
        <begin position="294"/>
        <end position="311"/>
    </location>
</feature>
<dbReference type="AlphaFoldDB" id="A0A1M6IFY9"/>
<keyword evidence="1" id="KW-0472">Membrane</keyword>
<dbReference type="STRING" id="1123357.SAMN02745244_02268"/>
<evidence type="ECO:0000313" key="2">
    <source>
        <dbReference type="EMBL" id="SHJ33256.1"/>
    </source>
</evidence>
<dbReference type="SUPFAM" id="SSF52151">
    <property type="entry name" value="FabD/lysophospholipase-like"/>
    <property type="match status" value="1"/>
</dbReference>
<sequence>MTAQDIYRQLPKRELILTTLVTAMAIVMIEIDRLIGRAGVGYTASMIDASSLRSPVPLPTGESYPWLTLHRLDQSAHGLVLAFTAADLIFLVAYALLFYGLLARVADSGVVGEMAPFKVLTRPRPWMAWAAAGADLVEDALLVILVLNGSPDEPMNGWLASAVAVATSIKWLALFLALGPLLYAVFGTPKGREKLVRWLRAFYQQRFSLLAVLPVVALALVPGAGIFDQLPDIQRAWFELGDRGWQGPTHALVATLLLGAVTFGVFVLGRLFTDEAIRRVEDPGPLPRTILRQWLYGPVVVGVAAVVATALGGEVRFGPLILFCAVPLSIVVSSWIVRRRGQATVPPRLPSDLPLSEIWRAGDLLALAGLVGASLGLVRSCTVMVFAPEGNAVQRVMPLLGLAGALAIWLVGIRVLERFGRLIPLVNELIKPGEGAGLHRSADDAVDARPPAAREQRRPWQLAWVSILLSTACLAALALWPVHLGNALGALGSVMFALGNLILLVGASAALHALWAPPDVFWTGKLRLRETPVVTLLLAAVLAAGLGGSTPEVHGLREGGQQPTAGMTFEVAVDGWKSRTEGCTVEVDGKQFRPLILLASEGGGIRAAYWTAAALDVLARETRCGVDAIAVASGVSGGSVGLATARASKTGGAGEAVWRMGGDDALAQATLGLLVRDPANTVTGVAAPVDGRWLDRAGLMEVAWEQAIPGLGTNFYGPPLSDALPAPLILNSTDATSGCRVLVTQLEVGDGGAALCADAAAPLPYSRDFRSYLGNSQECPTGLRLSTAAMLSARFPYVTPSAVVGPCGAAPVGQLIDGGYAEGSGLGSLVDVAPRLLAEVKGDRTELPVLPILVYLDNGLPDDRTSAPPETHPELLVPPLGALVAGGTQKSPTAWLQRAAALSVGRVNVEATKVFVVAQDSQSAVEAPMGWVLSRASRTSMDSSLGREVASCKAGDIGASGTRYPGMAGLLDLFGACP</sequence>
<keyword evidence="3" id="KW-1185">Reference proteome</keyword>
<dbReference type="Proteomes" id="UP000184512">
    <property type="component" value="Unassembled WGS sequence"/>
</dbReference>
<feature type="transmembrane region" description="Helical" evidence="1">
    <location>
        <begin position="494"/>
        <end position="516"/>
    </location>
</feature>
<gene>
    <name evidence="2" type="ORF">SAMN02745244_02268</name>
</gene>
<proteinExistence type="predicted"/>
<feature type="transmembrane region" description="Helical" evidence="1">
    <location>
        <begin position="317"/>
        <end position="337"/>
    </location>
</feature>
<dbReference type="EMBL" id="FQZG01000040">
    <property type="protein sequence ID" value="SHJ33256.1"/>
    <property type="molecule type" value="Genomic_DNA"/>
</dbReference>
<feature type="transmembrane region" description="Helical" evidence="1">
    <location>
        <begin position="79"/>
        <end position="105"/>
    </location>
</feature>
<accession>A0A1M6IFY9</accession>
<keyword evidence="1" id="KW-0812">Transmembrane</keyword>
<feature type="transmembrane region" description="Helical" evidence="1">
    <location>
        <begin position="462"/>
        <end position="482"/>
    </location>
</feature>